<name>A0A5K7SES7_9BACT</name>
<feature type="chain" id="PRO_5024270341" evidence="10">
    <location>
        <begin position="28"/>
        <end position="1022"/>
    </location>
</feature>
<evidence type="ECO:0000256" key="4">
    <source>
        <dbReference type="ARBA" id="ARBA00022692"/>
    </source>
</evidence>
<evidence type="ECO:0000256" key="6">
    <source>
        <dbReference type="ARBA" id="ARBA00023136"/>
    </source>
</evidence>
<evidence type="ECO:0000259" key="11">
    <source>
        <dbReference type="Pfam" id="PF00593"/>
    </source>
</evidence>
<keyword evidence="10" id="KW-0732">Signal</keyword>
<keyword evidence="14" id="KW-1185">Reference proteome</keyword>
<dbReference type="FunFam" id="2.170.130.10:FF:000008">
    <property type="entry name" value="SusC/RagA family TonB-linked outer membrane protein"/>
    <property type="match status" value="1"/>
</dbReference>
<dbReference type="InterPro" id="IPR012910">
    <property type="entry name" value="Plug_dom"/>
</dbReference>
<dbReference type="AlphaFoldDB" id="A0A5K7SES7"/>
<dbReference type="SUPFAM" id="SSF49464">
    <property type="entry name" value="Carboxypeptidase regulatory domain-like"/>
    <property type="match status" value="1"/>
</dbReference>
<evidence type="ECO:0000313" key="13">
    <source>
        <dbReference type="EMBL" id="BBE19947.1"/>
    </source>
</evidence>
<dbReference type="InterPro" id="IPR036942">
    <property type="entry name" value="Beta-barrel_TonB_sf"/>
</dbReference>
<dbReference type="Gene3D" id="2.170.130.10">
    <property type="entry name" value="TonB-dependent receptor, plug domain"/>
    <property type="match status" value="1"/>
</dbReference>
<dbReference type="InterPro" id="IPR023996">
    <property type="entry name" value="TonB-dep_OMP_SusC/RagA"/>
</dbReference>
<dbReference type="InterPro" id="IPR008969">
    <property type="entry name" value="CarboxyPept-like_regulatory"/>
</dbReference>
<dbReference type="Pfam" id="PF00593">
    <property type="entry name" value="TonB_dep_Rec_b-barrel"/>
    <property type="match status" value="1"/>
</dbReference>
<keyword evidence="2 8" id="KW-0813">Transport</keyword>
<dbReference type="Pfam" id="PF13715">
    <property type="entry name" value="CarbopepD_reg_2"/>
    <property type="match status" value="1"/>
</dbReference>
<feature type="domain" description="TonB-dependent receptor plug" evidence="12">
    <location>
        <begin position="119"/>
        <end position="226"/>
    </location>
</feature>
<evidence type="ECO:0000256" key="1">
    <source>
        <dbReference type="ARBA" id="ARBA00004571"/>
    </source>
</evidence>
<dbReference type="PROSITE" id="PS52016">
    <property type="entry name" value="TONB_DEPENDENT_REC_3"/>
    <property type="match status" value="1"/>
</dbReference>
<keyword evidence="7 8" id="KW-0998">Cell outer membrane</keyword>
<comment type="subcellular location">
    <subcellularLocation>
        <location evidence="1 8">Cell outer membrane</location>
        <topology evidence="1 8">Multi-pass membrane protein</topology>
    </subcellularLocation>
</comment>
<dbReference type="GO" id="GO:0009279">
    <property type="term" value="C:cell outer membrane"/>
    <property type="evidence" value="ECO:0007669"/>
    <property type="project" value="UniProtKB-SubCell"/>
</dbReference>
<dbReference type="InterPro" id="IPR023997">
    <property type="entry name" value="TonB-dep_OMP_SusC/RagA_CS"/>
</dbReference>
<feature type="signal peptide" evidence="10">
    <location>
        <begin position="1"/>
        <end position="27"/>
    </location>
</feature>
<dbReference type="EMBL" id="AP018694">
    <property type="protein sequence ID" value="BBE19947.1"/>
    <property type="molecule type" value="Genomic_DNA"/>
</dbReference>
<keyword evidence="6 8" id="KW-0472">Membrane</keyword>
<proteinExistence type="inferred from homology"/>
<comment type="similarity">
    <text evidence="8 9">Belongs to the TonB-dependent receptor family.</text>
</comment>
<organism evidence="13 14">
    <name type="scientific">Aquipluma nitroreducens</name>
    <dbReference type="NCBI Taxonomy" id="2010828"/>
    <lineage>
        <taxon>Bacteria</taxon>
        <taxon>Pseudomonadati</taxon>
        <taxon>Bacteroidota</taxon>
        <taxon>Bacteroidia</taxon>
        <taxon>Marinilabiliales</taxon>
        <taxon>Prolixibacteraceae</taxon>
        <taxon>Aquipluma</taxon>
    </lineage>
</organism>
<dbReference type="SUPFAM" id="SSF56935">
    <property type="entry name" value="Porins"/>
    <property type="match status" value="1"/>
</dbReference>
<accession>A0A5K7SES7</accession>
<evidence type="ECO:0000256" key="10">
    <source>
        <dbReference type="SAM" id="SignalP"/>
    </source>
</evidence>
<evidence type="ECO:0000256" key="9">
    <source>
        <dbReference type="RuleBase" id="RU003357"/>
    </source>
</evidence>
<evidence type="ECO:0000256" key="8">
    <source>
        <dbReference type="PROSITE-ProRule" id="PRU01360"/>
    </source>
</evidence>
<evidence type="ECO:0000256" key="3">
    <source>
        <dbReference type="ARBA" id="ARBA00022452"/>
    </source>
</evidence>
<dbReference type="InterPro" id="IPR037066">
    <property type="entry name" value="Plug_dom_sf"/>
</dbReference>
<dbReference type="KEGG" id="anf:AQPE_4136"/>
<keyword evidence="4 8" id="KW-0812">Transmembrane</keyword>
<gene>
    <name evidence="13" type="ORF">AQPE_4136</name>
</gene>
<sequence length="1022" mass="112405">MKMKQSFLGKVCLLALFVIFTSAQLYAQKVSGVVVDETNTPLPGVNVVVKGTTNGVITDFDGKFSINPANIQKDVLSFSFIGMETKEISINGQKEINVQMKSNTLELDEVVAVGYGTVKKRDLTGSVSSVKSEEITKTSSSNAMQAMQARVPGLDIQQSSGQAGAGININLRGNRSISASNSPLILVDGIEYGSTLDVNPSDIESMEVLKDASSTAIYGTRGANGVIIITTKRGKSGSTKVNFNAYVSSNSPTNVPQVMYGDKEVQRLIDKANYQADSKSGNWGTSNLTPEQVLTESLEDFTEIGIYQDKSYTNWADMILQNGLTKNYELSVSGGNEKTTFNLSLGTMFDEGLMKDDKQSRYNVRTNLDHKISNVFKAGTSLMFTYKDNDSRNSSVFSQALKMTSITHPYTAEGVLIATPNPRYAAHCNPLLDEIDGAYKNNVESTRFFGNTYLEVSPMKNMNFKTIFALDRSNTRSGIYQDYQSVSRYQSPGTSSISSEYENKTGLTWENTLNYNTNFGGTKHEITALLGHSMKQSVYEESITSGDAGREHYYTSLFYDLSKIASATTTSQFIKSSMMSYFGRLNYKYNEKYLLTASVRADGSSTLAKGHQWGYFPSVAAAWRVNEESFLKDTEWLSNLKLRTSWGISGNAAVGAYSTLTSLSTTPVYYYLGATSIAGNIPSTLGNKDLTWEKTASYNFGLDFGIIDNRVSGTIDYFISNTSDLLYRKSAPPSSVYPSVLANIGETKGHGLEVSLNTLVAKTKDFSWDINWTYTTYKDEITKLSEGVTTNISGTTGQIVGQAVSIYYDFEANGNWNVGEYATYKADWEARHPGETIGYVAAYGAPGTMKIVDRNDDGMLNDDDKIVYNRSPKHIFGMNNSVAYKNFSLSVLVYARIGGYISYDMNSQLNYESANWGNLDYWTPTNVNAKFPSPGAPSTTFGSYGSALKYEKADYLKIKDITLGYNLPKSAISHIGLSNVKVYGSMKNYFTFSKIDNYDPERGGAISFPLSKQLVVGVNVEF</sequence>
<feature type="domain" description="TonB-dependent receptor-like beta-barrel" evidence="11">
    <location>
        <begin position="467"/>
        <end position="757"/>
    </location>
</feature>
<evidence type="ECO:0000313" key="14">
    <source>
        <dbReference type="Proteomes" id="UP001193389"/>
    </source>
</evidence>
<keyword evidence="5 9" id="KW-0798">TonB box</keyword>
<keyword evidence="3 8" id="KW-1134">Transmembrane beta strand</keyword>
<dbReference type="FunFam" id="2.60.40.1120:FF:000003">
    <property type="entry name" value="Outer membrane protein Omp121"/>
    <property type="match status" value="1"/>
</dbReference>
<dbReference type="Pfam" id="PF07715">
    <property type="entry name" value="Plug"/>
    <property type="match status" value="1"/>
</dbReference>
<dbReference type="NCBIfam" id="TIGR04057">
    <property type="entry name" value="SusC_RagA_signa"/>
    <property type="match status" value="1"/>
</dbReference>
<dbReference type="Gene3D" id="2.60.40.1120">
    <property type="entry name" value="Carboxypeptidase-like, regulatory domain"/>
    <property type="match status" value="1"/>
</dbReference>
<dbReference type="Gene3D" id="2.40.170.20">
    <property type="entry name" value="TonB-dependent receptor, beta-barrel domain"/>
    <property type="match status" value="1"/>
</dbReference>
<evidence type="ECO:0000256" key="5">
    <source>
        <dbReference type="ARBA" id="ARBA00023077"/>
    </source>
</evidence>
<evidence type="ECO:0000259" key="12">
    <source>
        <dbReference type="Pfam" id="PF07715"/>
    </source>
</evidence>
<dbReference type="NCBIfam" id="TIGR04056">
    <property type="entry name" value="OMP_RagA_SusC"/>
    <property type="match status" value="1"/>
</dbReference>
<reference evidence="13" key="1">
    <citation type="journal article" date="2020" name="Int. J. Syst. Evol. Microbiol.">
        <title>Aquipluma nitroreducens gen. nov. sp. nov., a novel facultatively anaerobic bacterium isolated from a freshwater lake.</title>
        <authorList>
            <person name="Watanabe M."/>
            <person name="Kojima H."/>
            <person name="Fukui M."/>
        </authorList>
    </citation>
    <scope>NUCLEOTIDE SEQUENCE</scope>
    <source>
        <strain evidence="13">MeG22</strain>
    </source>
</reference>
<protein>
    <submittedName>
        <fullName evidence="13">TonB family protein</fullName>
    </submittedName>
</protein>
<evidence type="ECO:0000256" key="7">
    <source>
        <dbReference type="ARBA" id="ARBA00023237"/>
    </source>
</evidence>
<dbReference type="InterPro" id="IPR039426">
    <property type="entry name" value="TonB-dep_rcpt-like"/>
</dbReference>
<dbReference type="Proteomes" id="UP001193389">
    <property type="component" value="Chromosome"/>
</dbReference>
<dbReference type="InterPro" id="IPR000531">
    <property type="entry name" value="Beta-barrel_TonB"/>
</dbReference>
<evidence type="ECO:0000256" key="2">
    <source>
        <dbReference type="ARBA" id="ARBA00022448"/>
    </source>
</evidence>